<evidence type="ECO:0000256" key="2">
    <source>
        <dbReference type="SAM" id="MobiDB-lite"/>
    </source>
</evidence>
<feature type="coiled-coil region" evidence="1">
    <location>
        <begin position="185"/>
        <end position="212"/>
    </location>
</feature>
<name>A0A0R1SGY4_9LACO</name>
<evidence type="ECO:0000313" key="4">
    <source>
        <dbReference type="EMBL" id="KRL65043.1"/>
    </source>
</evidence>
<reference evidence="4 5" key="1">
    <citation type="journal article" date="2015" name="Genome Announc.">
        <title>Expanding the biotechnology potential of lactobacilli through comparative genomics of 213 strains and associated genera.</title>
        <authorList>
            <person name="Sun Z."/>
            <person name="Harris H.M."/>
            <person name="McCann A."/>
            <person name="Guo C."/>
            <person name="Argimon S."/>
            <person name="Zhang W."/>
            <person name="Yang X."/>
            <person name="Jeffery I.B."/>
            <person name="Cooney J.C."/>
            <person name="Kagawa T.F."/>
            <person name="Liu W."/>
            <person name="Song Y."/>
            <person name="Salvetti E."/>
            <person name="Wrobel A."/>
            <person name="Rasinkangas P."/>
            <person name="Parkhill J."/>
            <person name="Rea M.C."/>
            <person name="O'Sullivan O."/>
            <person name="Ritari J."/>
            <person name="Douillard F.P."/>
            <person name="Paul Ross R."/>
            <person name="Yang R."/>
            <person name="Briner A.E."/>
            <person name="Felis G.E."/>
            <person name="de Vos W.M."/>
            <person name="Barrangou R."/>
            <person name="Klaenhammer T.R."/>
            <person name="Caufield P.W."/>
            <person name="Cui Y."/>
            <person name="Zhang H."/>
            <person name="O'Toole P.W."/>
        </authorList>
    </citation>
    <scope>NUCLEOTIDE SEQUENCE [LARGE SCALE GENOMIC DNA]</scope>
    <source>
        <strain evidence="4 5">DSM 14421</strain>
    </source>
</reference>
<dbReference type="AlphaFoldDB" id="A0A0R1SGY4"/>
<feature type="chain" id="PRO_5006410578" description="Bacterial Ig domain-containing protein" evidence="3">
    <location>
        <begin position="24"/>
        <end position="297"/>
    </location>
</feature>
<dbReference type="EMBL" id="AZEY01000077">
    <property type="protein sequence ID" value="KRL65043.1"/>
    <property type="molecule type" value="Genomic_DNA"/>
</dbReference>
<dbReference type="PATRIC" id="fig|1423739.3.peg.565"/>
<accession>A0A0R1SGY4</accession>
<dbReference type="Proteomes" id="UP000052013">
    <property type="component" value="Unassembled WGS sequence"/>
</dbReference>
<feature type="region of interest" description="Disordered" evidence="2">
    <location>
        <begin position="252"/>
        <end position="297"/>
    </location>
</feature>
<evidence type="ECO:0008006" key="6">
    <source>
        <dbReference type="Google" id="ProtNLM"/>
    </source>
</evidence>
<feature type="coiled-coil region" evidence="1">
    <location>
        <begin position="121"/>
        <end position="148"/>
    </location>
</feature>
<feature type="signal peptide" evidence="3">
    <location>
        <begin position="1"/>
        <end position="23"/>
    </location>
</feature>
<sequence>MSKYVLSALVVPAMLFGSVNVQAKTAVLKAKVNRVQEGANYVSGKATRGANIKITSHGVTYVAGKANKKGKFEINAHHSFKVGKYRVTISKRGYKVKAFQFKINADEPTRDVAVTTNTSQVDSLNNEISKLDQQIASLTSQLNEAKSDQSKVDAKQQQALKNQVASLTSQLGTVRGYASTVYNQRAVSNSELTAANSKIDDLQKKVTELSNDPLIYDIPAKPNTNAPTTVIDIPVQKKVDTVTSQVIEIVPNTGKDTVSNPQQSSQVSSKDDSKKVTGETPSGENDPHEAVTETLQD</sequence>
<evidence type="ECO:0000256" key="1">
    <source>
        <dbReference type="SAM" id="Coils"/>
    </source>
</evidence>
<keyword evidence="3" id="KW-0732">Signal</keyword>
<gene>
    <name evidence="4" type="ORF">FC85_GL000536</name>
</gene>
<evidence type="ECO:0000256" key="3">
    <source>
        <dbReference type="SAM" id="SignalP"/>
    </source>
</evidence>
<dbReference type="Gene3D" id="1.10.287.1490">
    <property type="match status" value="1"/>
</dbReference>
<protein>
    <recommendedName>
        <fullName evidence="6">Bacterial Ig domain-containing protein</fullName>
    </recommendedName>
</protein>
<keyword evidence="1" id="KW-0175">Coiled coil</keyword>
<dbReference type="RefSeq" id="WP_057865012.1">
    <property type="nucleotide sequence ID" value="NZ_AZEY01000077.1"/>
</dbReference>
<organism evidence="4 5">
    <name type="scientific">Lentilactobacillus diolivorans DSM 14421</name>
    <dbReference type="NCBI Taxonomy" id="1423739"/>
    <lineage>
        <taxon>Bacteria</taxon>
        <taxon>Bacillati</taxon>
        <taxon>Bacillota</taxon>
        <taxon>Bacilli</taxon>
        <taxon>Lactobacillales</taxon>
        <taxon>Lactobacillaceae</taxon>
        <taxon>Lentilactobacillus</taxon>
    </lineage>
</organism>
<comment type="caution">
    <text evidence="4">The sequence shown here is derived from an EMBL/GenBank/DDBJ whole genome shotgun (WGS) entry which is preliminary data.</text>
</comment>
<dbReference type="SUPFAM" id="SSF161270">
    <property type="entry name" value="PspA lactotransferrin-binding region"/>
    <property type="match status" value="1"/>
</dbReference>
<proteinExistence type="predicted"/>
<evidence type="ECO:0000313" key="5">
    <source>
        <dbReference type="Proteomes" id="UP000052013"/>
    </source>
</evidence>